<proteinExistence type="predicted"/>
<dbReference type="AlphaFoldDB" id="A0A8S1IP13"/>
<evidence type="ECO:0000256" key="1">
    <source>
        <dbReference type="SAM" id="MobiDB-lite"/>
    </source>
</evidence>
<accession>A0A8S1IP13</accession>
<name>A0A8S1IP13_9CHLO</name>
<sequence length="236" mass="25828">MEAQKQHQPYNQHKIATPLQQQGYPQTNATSTQRSDVNLATLAHQPSPLQTLGSHPLLHEHPQNVQHPPGPLTLSAAIERRDRPNQQPSIPSHRVKTILVAFFRDIWTDNLPGRPICSRSHPGRRQALPPPLGRRRLRPSGPAAVLSRVLQGGPRHEGGGNDGAPDAHGHHAAELGDIDPDRAFWDLGHLWKPARRTLMPGAYAQRGVPGAKYGRWEGGGQQVGTDCGKIRVFAVG</sequence>
<evidence type="ECO:0000313" key="3">
    <source>
        <dbReference type="Proteomes" id="UP000708148"/>
    </source>
</evidence>
<evidence type="ECO:0000313" key="2">
    <source>
        <dbReference type="EMBL" id="CAD7696702.1"/>
    </source>
</evidence>
<feature type="compositionally biased region" description="Basic and acidic residues" evidence="1">
    <location>
        <begin position="154"/>
        <end position="174"/>
    </location>
</feature>
<feature type="region of interest" description="Disordered" evidence="1">
    <location>
        <begin position="1"/>
        <end position="72"/>
    </location>
</feature>
<protein>
    <submittedName>
        <fullName evidence="2">Uncharacterized protein</fullName>
    </submittedName>
</protein>
<dbReference type="EMBL" id="CAJHUC010000529">
    <property type="protein sequence ID" value="CAD7696702.1"/>
    <property type="molecule type" value="Genomic_DNA"/>
</dbReference>
<feature type="compositionally biased region" description="Polar residues" evidence="1">
    <location>
        <begin position="18"/>
        <end position="38"/>
    </location>
</feature>
<keyword evidence="3" id="KW-1185">Reference proteome</keyword>
<organism evidence="2 3">
    <name type="scientific">Ostreobium quekettii</name>
    <dbReference type="NCBI Taxonomy" id="121088"/>
    <lineage>
        <taxon>Eukaryota</taxon>
        <taxon>Viridiplantae</taxon>
        <taxon>Chlorophyta</taxon>
        <taxon>core chlorophytes</taxon>
        <taxon>Ulvophyceae</taxon>
        <taxon>TCBD clade</taxon>
        <taxon>Bryopsidales</taxon>
        <taxon>Ostreobineae</taxon>
        <taxon>Ostreobiaceae</taxon>
        <taxon>Ostreobium</taxon>
    </lineage>
</organism>
<dbReference type="Proteomes" id="UP000708148">
    <property type="component" value="Unassembled WGS sequence"/>
</dbReference>
<comment type="caution">
    <text evidence="2">The sequence shown here is derived from an EMBL/GenBank/DDBJ whole genome shotgun (WGS) entry which is preliminary data.</text>
</comment>
<feature type="compositionally biased region" description="Polar residues" evidence="1">
    <location>
        <begin position="1"/>
        <end position="11"/>
    </location>
</feature>
<feature type="region of interest" description="Disordered" evidence="1">
    <location>
        <begin position="113"/>
        <end position="174"/>
    </location>
</feature>
<reference evidence="2" key="1">
    <citation type="submission" date="2020-12" db="EMBL/GenBank/DDBJ databases">
        <authorList>
            <person name="Iha C."/>
        </authorList>
    </citation>
    <scope>NUCLEOTIDE SEQUENCE</scope>
</reference>
<gene>
    <name evidence="2" type="ORF">OSTQU699_LOCUS2063</name>
</gene>